<keyword evidence="6" id="KW-0472">Membrane</keyword>
<dbReference type="GO" id="GO:1902201">
    <property type="term" value="P:negative regulation of bacterial-type flagellum-dependent cell motility"/>
    <property type="evidence" value="ECO:0007669"/>
    <property type="project" value="TreeGrafter"/>
</dbReference>
<evidence type="ECO:0000256" key="3">
    <source>
        <dbReference type="ARBA" id="ARBA00012528"/>
    </source>
</evidence>
<comment type="subcellular location">
    <subcellularLocation>
        <location evidence="2">Cell inner membrane</location>
    </subcellularLocation>
</comment>
<dbReference type="FunFam" id="3.30.70.270:FF:000001">
    <property type="entry name" value="Diguanylate cyclase domain protein"/>
    <property type="match status" value="1"/>
</dbReference>
<sequence length="372" mass="41994">MPYINNETQRNFELYYNHRFLNRIRWAQIAAILLVVLFAILDVLSLPSHVWHQTLMIRFFIILPVFVLVWRASFIEALHQRLQWVITAAAVIAGLAIVGILWVARREQTPLPYEGIILVTIFFYFLVGLRYRGAMVCGWLTCVAYIVMEAQAGLSGEQLLYNSMFLISANVIGSVGCYFLDSATRQGFLAEQALRNLAERDPLTGLFNRRAFDERAERSLRQAVRERSPIAVAMIDIDFFKAYNDHYGHAEGDEALSQVGEVIRRNVQRPLDLAARYGGEEFIVLWYGLSEADALVMLETIRRDVEELGIAHARSDVADVITLSAGVVGFVPDGVEDLRQSLRSADQALYQSKQSGRNRVQGADTEASGFAR</sequence>
<evidence type="ECO:0000259" key="7">
    <source>
        <dbReference type="PROSITE" id="PS50887"/>
    </source>
</evidence>
<accession>A0A1H1NQW1</accession>
<gene>
    <name evidence="8" type="ORF">SAMN05216421_0745</name>
</gene>
<dbReference type="InterPro" id="IPR029787">
    <property type="entry name" value="Nucleotide_cyclase"/>
</dbReference>
<dbReference type="InterPro" id="IPR000160">
    <property type="entry name" value="GGDEF_dom"/>
</dbReference>
<dbReference type="GO" id="GO:0043709">
    <property type="term" value="P:cell adhesion involved in single-species biofilm formation"/>
    <property type="evidence" value="ECO:0007669"/>
    <property type="project" value="TreeGrafter"/>
</dbReference>
<comment type="catalytic activity">
    <reaction evidence="4">
        <text>2 GTP = 3',3'-c-di-GMP + 2 diphosphate</text>
        <dbReference type="Rhea" id="RHEA:24898"/>
        <dbReference type="ChEBI" id="CHEBI:33019"/>
        <dbReference type="ChEBI" id="CHEBI:37565"/>
        <dbReference type="ChEBI" id="CHEBI:58805"/>
        <dbReference type="EC" id="2.7.7.65"/>
    </reaction>
</comment>
<dbReference type="PROSITE" id="PS50887">
    <property type="entry name" value="GGDEF"/>
    <property type="match status" value="1"/>
</dbReference>
<evidence type="ECO:0000256" key="6">
    <source>
        <dbReference type="SAM" id="Phobius"/>
    </source>
</evidence>
<keyword evidence="9" id="KW-1185">Reference proteome</keyword>
<feature type="domain" description="GGDEF" evidence="7">
    <location>
        <begin position="228"/>
        <end position="365"/>
    </location>
</feature>
<dbReference type="STRING" id="487184.SAMN05216421_0745"/>
<dbReference type="RefSeq" id="WP_093391888.1">
    <property type="nucleotide sequence ID" value="NZ_LT629736.1"/>
</dbReference>
<reference evidence="9" key="1">
    <citation type="submission" date="2016-10" db="EMBL/GenBank/DDBJ databases">
        <authorList>
            <person name="Varghese N."/>
            <person name="Submissions S."/>
        </authorList>
    </citation>
    <scope>NUCLEOTIDE SEQUENCE [LARGE SCALE GENOMIC DNA]</scope>
    <source>
        <strain evidence="9">NRRL B-51270</strain>
    </source>
</reference>
<feature type="transmembrane region" description="Helical" evidence="6">
    <location>
        <begin position="136"/>
        <end position="154"/>
    </location>
</feature>
<dbReference type="NCBIfam" id="TIGR00254">
    <property type="entry name" value="GGDEF"/>
    <property type="match status" value="1"/>
</dbReference>
<name>A0A1H1NQW1_9GAMM</name>
<evidence type="ECO:0000256" key="4">
    <source>
        <dbReference type="ARBA" id="ARBA00034247"/>
    </source>
</evidence>
<dbReference type="SMART" id="SM00267">
    <property type="entry name" value="GGDEF"/>
    <property type="match status" value="1"/>
</dbReference>
<protein>
    <recommendedName>
        <fullName evidence="3">diguanylate cyclase</fullName>
        <ecNumber evidence="3">2.7.7.65</ecNumber>
    </recommendedName>
</protein>
<feature type="transmembrane region" description="Helical" evidence="6">
    <location>
        <begin position="82"/>
        <end position="104"/>
    </location>
</feature>
<dbReference type="AlphaFoldDB" id="A0A1H1NQW1"/>
<feature type="transmembrane region" description="Helical" evidence="6">
    <location>
        <begin position="160"/>
        <end position="180"/>
    </location>
</feature>
<feature type="transmembrane region" description="Helical" evidence="6">
    <location>
        <begin position="110"/>
        <end position="129"/>
    </location>
</feature>
<evidence type="ECO:0000256" key="1">
    <source>
        <dbReference type="ARBA" id="ARBA00001946"/>
    </source>
</evidence>
<feature type="transmembrane region" description="Helical" evidence="6">
    <location>
        <begin position="50"/>
        <end position="70"/>
    </location>
</feature>
<evidence type="ECO:0000256" key="5">
    <source>
        <dbReference type="SAM" id="MobiDB-lite"/>
    </source>
</evidence>
<dbReference type="EMBL" id="LT629736">
    <property type="protein sequence ID" value="SDS01362.1"/>
    <property type="molecule type" value="Genomic_DNA"/>
</dbReference>
<dbReference type="OrthoDB" id="9803824at2"/>
<evidence type="ECO:0000313" key="9">
    <source>
        <dbReference type="Proteomes" id="UP000243207"/>
    </source>
</evidence>
<evidence type="ECO:0000313" key="8">
    <source>
        <dbReference type="EMBL" id="SDS01362.1"/>
    </source>
</evidence>
<dbReference type="PANTHER" id="PTHR45138">
    <property type="entry name" value="REGULATORY COMPONENTS OF SENSORY TRANSDUCTION SYSTEM"/>
    <property type="match status" value="1"/>
</dbReference>
<dbReference type="EC" id="2.7.7.65" evidence="3"/>
<dbReference type="Proteomes" id="UP000243207">
    <property type="component" value="Chromosome I"/>
</dbReference>
<keyword evidence="6" id="KW-1133">Transmembrane helix</keyword>
<keyword evidence="6" id="KW-0812">Transmembrane</keyword>
<organism evidence="8 9">
    <name type="scientific">Halopseudomonas xinjiangensis</name>
    <dbReference type="NCBI Taxonomy" id="487184"/>
    <lineage>
        <taxon>Bacteria</taxon>
        <taxon>Pseudomonadati</taxon>
        <taxon>Pseudomonadota</taxon>
        <taxon>Gammaproteobacteria</taxon>
        <taxon>Pseudomonadales</taxon>
        <taxon>Pseudomonadaceae</taxon>
        <taxon>Halopseudomonas</taxon>
    </lineage>
</organism>
<dbReference type="Pfam" id="PF00990">
    <property type="entry name" value="GGDEF"/>
    <property type="match status" value="1"/>
</dbReference>
<feature type="region of interest" description="Disordered" evidence="5">
    <location>
        <begin position="352"/>
        <end position="372"/>
    </location>
</feature>
<dbReference type="CDD" id="cd01949">
    <property type="entry name" value="GGDEF"/>
    <property type="match status" value="1"/>
</dbReference>
<evidence type="ECO:0000256" key="2">
    <source>
        <dbReference type="ARBA" id="ARBA00004533"/>
    </source>
</evidence>
<dbReference type="PANTHER" id="PTHR45138:SF9">
    <property type="entry name" value="DIGUANYLATE CYCLASE DGCM-RELATED"/>
    <property type="match status" value="1"/>
</dbReference>
<dbReference type="SUPFAM" id="SSF55073">
    <property type="entry name" value="Nucleotide cyclase"/>
    <property type="match status" value="1"/>
</dbReference>
<dbReference type="InterPro" id="IPR043128">
    <property type="entry name" value="Rev_trsase/Diguanyl_cyclase"/>
</dbReference>
<feature type="transmembrane region" description="Helical" evidence="6">
    <location>
        <begin position="26"/>
        <end position="44"/>
    </location>
</feature>
<proteinExistence type="predicted"/>
<dbReference type="GO" id="GO:0052621">
    <property type="term" value="F:diguanylate cyclase activity"/>
    <property type="evidence" value="ECO:0007669"/>
    <property type="project" value="UniProtKB-EC"/>
</dbReference>
<dbReference type="Gene3D" id="3.30.70.270">
    <property type="match status" value="1"/>
</dbReference>
<dbReference type="InterPro" id="IPR050469">
    <property type="entry name" value="Diguanylate_Cyclase"/>
</dbReference>
<comment type="cofactor">
    <cofactor evidence="1">
        <name>Mg(2+)</name>
        <dbReference type="ChEBI" id="CHEBI:18420"/>
    </cofactor>
</comment>
<dbReference type="GO" id="GO:0005886">
    <property type="term" value="C:plasma membrane"/>
    <property type="evidence" value="ECO:0007669"/>
    <property type="project" value="UniProtKB-SubCell"/>
</dbReference>